<comment type="domain">
    <text evidence="7">Histidine-containing phosphotransfer domain (HPt) contains an active histidine that mediates the phosphotransfer.</text>
</comment>
<evidence type="ECO:0000256" key="5">
    <source>
        <dbReference type="ARBA" id="ARBA00023242"/>
    </source>
</evidence>
<organism evidence="9 10">
    <name type="scientific">Rubus argutus</name>
    <name type="common">Southern blackberry</name>
    <dbReference type="NCBI Taxonomy" id="59490"/>
    <lineage>
        <taxon>Eukaryota</taxon>
        <taxon>Viridiplantae</taxon>
        <taxon>Streptophyta</taxon>
        <taxon>Embryophyta</taxon>
        <taxon>Tracheophyta</taxon>
        <taxon>Spermatophyta</taxon>
        <taxon>Magnoliopsida</taxon>
        <taxon>eudicotyledons</taxon>
        <taxon>Gunneridae</taxon>
        <taxon>Pentapetalae</taxon>
        <taxon>rosids</taxon>
        <taxon>fabids</taxon>
        <taxon>Rosales</taxon>
        <taxon>Rosaceae</taxon>
        <taxon>Rosoideae</taxon>
        <taxon>Rosoideae incertae sedis</taxon>
        <taxon>Rubus</taxon>
    </lineage>
</organism>
<dbReference type="InterPro" id="IPR045871">
    <property type="entry name" value="AHP1-5/YPD1"/>
</dbReference>
<accession>A0AAW1XTC7</accession>
<keyword evidence="5" id="KW-0539">Nucleus</keyword>
<dbReference type="GO" id="GO:0009927">
    <property type="term" value="F:histidine phosphotransfer kinase activity"/>
    <property type="evidence" value="ECO:0007669"/>
    <property type="project" value="UniProtKB-UniRule"/>
</dbReference>
<dbReference type="Gene3D" id="1.20.120.160">
    <property type="entry name" value="HPT domain"/>
    <property type="match status" value="1"/>
</dbReference>
<comment type="caution">
    <text evidence="6">Lacks conserved residue(s) required for the propagation of feature annotation.</text>
</comment>
<dbReference type="AlphaFoldDB" id="A0AAW1XTC7"/>
<dbReference type="GO" id="GO:0000160">
    <property type="term" value="P:phosphorelay signal transduction system"/>
    <property type="evidence" value="ECO:0007669"/>
    <property type="project" value="UniProtKB-UniRule"/>
</dbReference>
<evidence type="ECO:0000313" key="9">
    <source>
        <dbReference type="EMBL" id="KAK9940246.1"/>
    </source>
</evidence>
<evidence type="ECO:0000259" key="8">
    <source>
        <dbReference type="PROSITE" id="PS50894"/>
    </source>
</evidence>
<dbReference type="PROSITE" id="PS50894">
    <property type="entry name" value="HPT"/>
    <property type="match status" value="1"/>
</dbReference>
<dbReference type="SUPFAM" id="SSF47226">
    <property type="entry name" value="Histidine-containing phosphotransfer domain, HPT domain"/>
    <property type="match status" value="1"/>
</dbReference>
<keyword evidence="1" id="KW-0963">Cytoplasm</keyword>
<dbReference type="InterPro" id="IPR036641">
    <property type="entry name" value="HPT_dom_sf"/>
</dbReference>
<dbReference type="InterPro" id="IPR008207">
    <property type="entry name" value="Sig_transdc_His_kin_Hpt_dom"/>
</dbReference>
<dbReference type="PANTHER" id="PTHR28242:SF30">
    <property type="entry name" value="HISTIDINE-CONTAINING PHOSPHOTRANSFER PROTEIN 2"/>
    <property type="match status" value="1"/>
</dbReference>
<gene>
    <name evidence="9" type="ORF">M0R45_016916</name>
</gene>
<dbReference type="GO" id="GO:0009736">
    <property type="term" value="P:cytokinin-activated signaling pathway"/>
    <property type="evidence" value="ECO:0007669"/>
    <property type="project" value="UniProtKB-KW"/>
</dbReference>
<evidence type="ECO:0000313" key="10">
    <source>
        <dbReference type="Proteomes" id="UP001457282"/>
    </source>
</evidence>
<evidence type="ECO:0000256" key="2">
    <source>
        <dbReference type="ARBA" id="ARBA00022864"/>
    </source>
</evidence>
<dbReference type="PANTHER" id="PTHR28242">
    <property type="entry name" value="PHOSPHORELAY INTERMEDIATE PROTEIN YPD1"/>
    <property type="match status" value="1"/>
</dbReference>
<keyword evidence="2 7" id="KW-0932">Cytokinin signaling pathway</keyword>
<sequence>MARKDLNQELNELICSFQDQGILDDYFDELKGLQDEESPQFVTNTITTYLGGADNTIAELTTNLSEPAVDYSMVTYLADKLKGSSLSVGGSRMANVCAELCDASEANDREACLARFEVVNREFLTLQESLSKIVQLEQAIYDDKE</sequence>
<comment type="caution">
    <text evidence="9">The sequence shown here is derived from an EMBL/GenBank/DDBJ whole genome shotgun (WGS) entry which is preliminary data.</text>
</comment>
<evidence type="ECO:0000256" key="3">
    <source>
        <dbReference type="ARBA" id="ARBA00022990"/>
    </source>
</evidence>
<dbReference type="EMBL" id="JBEDUW010000003">
    <property type="protein sequence ID" value="KAK9940246.1"/>
    <property type="molecule type" value="Genomic_DNA"/>
</dbReference>
<dbReference type="FunFam" id="1.20.120.160:FF:000001">
    <property type="entry name" value="Histidine-containing phosphotransfer protein 1"/>
    <property type="match status" value="1"/>
</dbReference>
<dbReference type="GO" id="GO:0043424">
    <property type="term" value="F:protein histidine kinase binding"/>
    <property type="evidence" value="ECO:0007669"/>
    <property type="project" value="UniProtKB-UniRule"/>
</dbReference>
<protein>
    <recommendedName>
        <fullName evidence="7">Histidine-containing phosphotransfer protein</fullName>
    </recommendedName>
</protein>
<evidence type="ECO:0000256" key="6">
    <source>
        <dbReference type="PROSITE-ProRule" id="PRU00110"/>
    </source>
</evidence>
<comment type="function">
    <text evidence="7">Functions as a two-component phosphorelay mediators between cytokinin sensor histidine kinases and response regulators (B-type ARRs). Plays an important role in propagating cytokinin signal transduction.</text>
</comment>
<dbReference type="GO" id="GO:0005829">
    <property type="term" value="C:cytosol"/>
    <property type="evidence" value="ECO:0007669"/>
    <property type="project" value="UniProtKB-SubCell"/>
</dbReference>
<evidence type="ECO:0000256" key="7">
    <source>
        <dbReference type="RuleBase" id="RU369004"/>
    </source>
</evidence>
<keyword evidence="10" id="KW-1185">Reference proteome</keyword>
<evidence type="ECO:0000256" key="4">
    <source>
        <dbReference type="ARBA" id="ARBA00023012"/>
    </source>
</evidence>
<reference evidence="9 10" key="1">
    <citation type="journal article" date="2023" name="G3 (Bethesda)">
        <title>A chromosome-length genome assembly and annotation of blackberry (Rubus argutus, cv. 'Hillquist').</title>
        <authorList>
            <person name="Bruna T."/>
            <person name="Aryal R."/>
            <person name="Dudchenko O."/>
            <person name="Sargent D.J."/>
            <person name="Mead D."/>
            <person name="Buti M."/>
            <person name="Cavallini A."/>
            <person name="Hytonen T."/>
            <person name="Andres J."/>
            <person name="Pham M."/>
            <person name="Weisz D."/>
            <person name="Mascagni F."/>
            <person name="Usai G."/>
            <person name="Natali L."/>
            <person name="Bassil N."/>
            <person name="Fernandez G.E."/>
            <person name="Lomsadze A."/>
            <person name="Armour M."/>
            <person name="Olukolu B."/>
            <person name="Poorten T."/>
            <person name="Britton C."/>
            <person name="Davik J."/>
            <person name="Ashrafi H."/>
            <person name="Aiden E.L."/>
            <person name="Borodovsky M."/>
            <person name="Worthington M."/>
        </authorList>
    </citation>
    <scope>NUCLEOTIDE SEQUENCE [LARGE SCALE GENOMIC DNA]</scope>
    <source>
        <strain evidence="9">PI 553951</strain>
    </source>
</reference>
<name>A0AAW1XTC7_RUBAR</name>
<keyword evidence="3" id="KW-0007">Acetylation</keyword>
<dbReference type="Proteomes" id="UP001457282">
    <property type="component" value="Unassembled WGS sequence"/>
</dbReference>
<dbReference type="GO" id="GO:0005634">
    <property type="term" value="C:nucleus"/>
    <property type="evidence" value="ECO:0007669"/>
    <property type="project" value="UniProtKB-SubCell"/>
</dbReference>
<feature type="domain" description="HPt" evidence="8">
    <location>
        <begin position="38"/>
        <end position="140"/>
    </location>
</feature>
<keyword evidence="4 7" id="KW-0902">Two-component regulatory system</keyword>
<proteinExistence type="predicted"/>
<dbReference type="Pfam" id="PF01627">
    <property type="entry name" value="Hpt"/>
    <property type="match status" value="1"/>
</dbReference>
<evidence type="ECO:0000256" key="1">
    <source>
        <dbReference type="ARBA" id="ARBA00022490"/>
    </source>
</evidence>
<comment type="subcellular location">
    <subcellularLocation>
        <location evidence="7">Cytoplasm</location>
        <location evidence="7">Cytosol</location>
    </subcellularLocation>
    <subcellularLocation>
        <location evidence="7">Nucleus</location>
    </subcellularLocation>
</comment>